<dbReference type="InterPro" id="IPR020449">
    <property type="entry name" value="Tscrpt_reg_AraC-type_HTH"/>
</dbReference>
<evidence type="ECO:0000256" key="1">
    <source>
        <dbReference type="ARBA" id="ARBA00023015"/>
    </source>
</evidence>
<dbReference type="Pfam" id="PF01965">
    <property type="entry name" value="DJ-1_PfpI"/>
    <property type="match status" value="1"/>
</dbReference>
<dbReference type="PANTHER" id="PTHR43130">
    <property type="entry name" value="ARAC-FAMILY TRANSCRIPTIONAL REGULATOR"/>
    <property type="match status" value="1"/>
</dbReference>
<keyword evidence="3" id="KW-0804">Transcription</keyword>
<evidence type="ECO:0000256" key="2">
    <source>
        <dbReference type="ARBA" id="ARBA00023125"/>
    </source>
</evidence>
<dbReference type="PANTHER" id="PTHR43130:SF3">
    <property type="entry name" value="HTH-TYPE TRANSCRIPTIONAL REGULATOR RV1931C"/>
    <property type="match status" value="1"/>
</dbReference>
<feature type="domain" description="HTH araC/xylS-type" evidence="4">
    <location>
        <begin position="223"/>
        <end position="321"/>
    </location>
</feature>
<dbReference type="InterPro" id="IPR002818">
    <property type="entry name" value="DJ-1/PfpI"/>
</dbReference>
<evidence type="ECO:0000256" key="3">
    <source>
        <dbReference type="ARBA" id="ARBA00023163"/>
    </source>
</evidence>
<reference evidence="6" key="1">
    <citation type="submission" date="2016-11" db="EMBL/GenBank/DDBJ databases">
        <authorList>
            <person name="Varghese N."/>
            <person name="Submissions S."/>
        </authorList>
    </citation>
    <scope>NUCLEOTIDE SEQUENCE [LARGE SCALE GENOMIC DNA]</scope>
    <source>
        <strain evidence="6">DSM 29327</strain>
    </source>
</reference>
<accession>A0A1M6Y241</accession>
<dbReference type="STRING" id="1054996.SAMN05444414_105155"/>
<dbReference type="AlphaFoldDB" id="A0A1M6Y241"/>
<evidence type="ECO:0000313" key="5">
    <source>
        <dbReference type="EMBL" id="SHL12300.1"/>
    </source>
</evidence>
<dbReference type="InterPro" id="IPR018060">
    <property type="entry name" value="HTH_AraC"/>
</dbReference>
<dbReference type="RefSeq" id="WP_084732791.1">
    <property type="nucleotide sequence ID" value="NZ_FRBN01000005.1"/>
</dbReference>
<keyword evidence="1" id="KW-0805">Transcription regulation</keyword>
<protein>
    <submittedName>
        <fullName evidence="5">Transcriptional regulator, AraC family with amidase-like domain</fullName>
    </submittedName>
</protein>
<sequence>MDKTPQIRTKPLRIGILPIEGFALMSYAATTEPWRAANLLAGRTLYEVINIAATAMPVASSGAAEIKPQASPRDDLRLDYLFVVAGGDPALYPGRAMSAWLTRQARAGVVMGGVSGGPIILARAGLMAGRRMTVHWEYASALAEISPHLMVERTLYVIDRDRMTCAGGTAPMDLMHALIAQHHGTDFARHVSDWFMHTEIRPPTGPQRSGLVERVGTHAPAILDAVEAMEGNIADPLCLEQLAKLARLSTRQLNRLFQDKLGQTTMGYYRELRLERAQNLLRNSALPLTEVALATGFASSSHFSRAYSAQFGEAPSRYRQT</sequence>
<dbReference type="Gene3D" id="1.10.10.60">
    <property type="entry name" value="Homeodomain-like"/>
    <property type="match status" value="1"/>
</dbReference>
<organism evidence="5 6">
    <name type="scientific">Roseovarius marisflavi</name>
    <dbReference type="NCBI Taxonomy" id="1054996"/>
    <lineage>
        <taxon>Bacteria</taxon>
        <taxon>Pseudomonadati</taxon>
        <taxon>Pseudomonadota</taxon>
        <taxon>Alphaproteobacteria</taxon>
        <taxon>Rhodobacterales</taxon>
        <taxon>Roseobacteraceae</taxon>
        <taxon>Roseovarius</taxon>
    </lineage>
</organism>
<proteinExistence type="predicted"/>
<dbReference type="PROSITE" id="PS01124">
    <property type="entry name" value="HTH_ARAC_FAMILY_2"/>
    <property type="match status" value="1"/>
</dbReference>
<dbReference type="PROSITE" id="PS00041">
    <property type="entry name" value="HTH_ARAC_FAMILY_1"/>
    <property type="match status" value="1"/>
</dbReference>
<dbReference type="GO" id="GO:0003700">
    <property type="term" value="F:DNA-binding transcription factor activity"/>
    <property type="evidence" value="ECO:0007669"/>
    <property type="project" value="InterPro"/>
</dbReference>
<dbReference type="InterPro" id="IPR018062">
    <property type="entry name" value="HTH_AraC-typ_CS"/>
</dbReference>
<name>A0A1M6Y241_9RHOB</name>
<keyword evidence="6" id="KW-1185">Reference proteome</keyword>
<dbReference type="SMART" id="SM00342">
    <property type="entry name" value="HTH_ARAC"/>
    <property type="match status" value="1"/>
</dbReference>
<dbReference type="Pfam" id="PF12833">
    <property type="entry name" value="HTH_18"/>
    <property type="match status" value="1"/>
</dbReference>
<dbReference type="InterPro" id="IPR052158">
    <property type="entry name" value="INH-QAR"/>
</dbReference>
<dbReference type="CDD" id="cd03136">
    <property type="entry name" value="GATase1_AraC_ArgR_like"/>
    <property type="match status" value="1"/>
</dbReference>
<evidence type="ECO:0000313" key="6">
    <source>
        <dbReference type="Proteomes" id="UP000184191"/>
    </source>
</evidence>
<dbReference type="PRINTS" id="PR00032">
    <property type="entry name" value="HTHARAC"/>
</dbReference>
<dbReference type="SUPFAM" id="SSF52317">
    <property type="entry name" value="Class I glutamine amidotransferase-like"/>
    <property type="match status" value="1"/>
</dbReference>
<dbReference type="Proteomes" id="UP000184191">
    <property type="component" value="Unassembled WGS sequence"/>
</dbReference>
<dbReference type="Gene3D" id="3.40.50.880">
    <property type="match status" value="1"/>
</dbReference>
<dbReference type="GO" id="GO:0043565">
    <property type="term" value="F:sequence-specific DNA binding"/>
    <property type="evidence" value="ECO:0007669"/>
    <property type="project" value="InterPro"/>
</dbReference>
<dbReference type="InterPro" id="IPR029062">
    <property type="entry name" value="Class_I_gatase-like"/>
</dbReference>
<dbReference type="InterPro" id="IPR009057">
    <property type="entry name" value="Homeodomain-like_sf"/>
</dbReference>
<keyword evidence="2" id="KW-0238">DNA-binding</keyword>
<gene>
    <name evidence="5" type="ORF">SAMN05444414_105155</name>
</gene>
<evidence type="ECO:0000259" key="4">
    <source>
        <dbReference type="PROSITE" id="PS01124"/>
    </source>
</evidence>
<dbReference type="SUPFAM" id="SSF46689">
    <property type="entry name" value="Homeodomain-like"/>
    <property type="match status" value="2"/>
</dbReference>
<dbReference type="EMBL" id="FRBN01000005">
    <property type="protein sequence ID" value="SHL12300.1"/>
    <property type="molecule type" value="Genomic_DNA"/>
</dbReference>
<dbReference type="OrthoDB" id="9793400at2"/>